<evidence type="ECO:0000256" key="6">
    <source>
        <dbReference type="ARBA" id="ARBA00022989"/>
    </source>
</evidence>
<reference evidence="9 10" key="1">
    <citation type="submission" date="2020-06" db="EMBL/GenBank/DDBJ databases">
        <title>Oricola thermophila sp. nov. isolated from a tidal sediments.</title>
        <authorList>
            <person name="Kwon K.K."/>
            <person name="Yang S.-H."/>
            <person name="Park M.-J."/>
        </authorList>
    </citation>
    <scope>NUCLEOTIDE SEQUENCE [LARGE SCALE GENOMIC DNA]</scope>
    <source>
        <strain evidence="9 10">MEBiC13590</strain>
    </source>
</reference>
<gene>
    <name evidence="9" type="ORF">HTY61_09450</name>
</gene>
<dbReference type="GO" id="GO:0022857">
    <property type="term" value="F:transmembrane transporter activity"/>
    <property type="evidence" value="ECO:0007669"/>
    <property type="project" value="InterPro"/>
</dbReference>
<name>A0A6N1VG83_9HYPH</name>
<sequence length="352" mass="35962">MSDTAVAMGAQGALAQGRGGLWLAAFSILLVTAMLASLGLGRLSIPLPVVAGILGHTVLPVPETWSVLEERVVLLVRAPRVLIAALSGAGLAMCGAALQGIFRNPLVSPQILGISSGAAFGGALAILLGFTGAVLIGSAFVFGIAALVVVGLIARIDGRTETATIVLAGIIVGALFSALVSLLQFVADPDSSLPAIVGWLMGSFASATWGRLALAAPPILIGIVGFYLLRFRVNILSLGDDEARSFGVSVERDRWIFFALAALATGATVSVAGVIGWVGLVVPHAARLLVGEDNRVLVPASALLGGAYLVVIDTIARTATAAEIPLSVLTAIVGAPVFAVLLRRSWKRERGA</sequence>
<dbReference type="Proteomes" id="UP000509367">
    <property type="component" value="Chromosome"/>
</dbReference>
<evidence type="ECO:0000256" key="7">
    <source>
        <dbReference type="ARBA" id="ARBA00023136"/>
    </source>
</evidence>
<dbReference type="AlphaFoldDB" id="A0A6N1VG83"/>
<dbReference type="Gene3D" id="1.10.3470.10">
    <property type="entry name" value="ABC transporter involved in vitamin B12 uptake, BtuC"/>
    <property type="match status" value="1"/>
</dbReference>
<evidence type="ECO:0000256" key="4">
    <source>
        <dbReference type="ARBA" id="ARBA00022475"/>
    </source>
</evidence>
<evidence type="ECO:0000256" key="1">
    <source>
        <dbReference type="ARBA" id="ARBA00004651"/>
    </source>
</evidence>
<comment type="similarity">
    <text evidence="2">Belongs to the binding-protein-dependent transport system permease family. FecCD subfamily.</text>
</comment>
<comment type="subcellular location">
    <subcellularLocation>
        <location evidence="1">Cell membrane</location>
        <topology evidence="1">Multi-pass membrane protein</topology>
    </subcellularLocation>
</comment>
<keyword evidence="4" id="KW-1003">Cell membrane</keyword>
<evidence type="ECO:0000313" key="10">
    <source>
        <dbReference type="Proteomes" id="UP000509367"/>
    </source>
</evidence>
<keyword evidence="10" id="KW-1185">Reference proteome</keyword>
<dbReference type="RefSeq" id="WP_175276548.1">
    <property type="nucleotide sequence ID" value="NZ_CP054836.1"/>
</dbReference>
<keyword evidence="3" id="KW-0813">Transport</keyword>
<feature type="transmembrane region" description="Helical" evidence="8">
    <location>
        <begin position="20"/>
        <end position="40"/>
    </location>
</feature>
<dbReference type="PANTHER" id="PTHR30472:SF70">
    <property type="entry name" value="MOLYBDATE IMPORT SYSTEM PERMEASE PROTEIN MOLB"/>
    <property type="match status" value="1"/>
</dbReference>
<evidence type="ECO:0000256" key="3">
    <source>
        <dbReference type="ARBA" id="ARBA00022448"/>
    </source>
</evidence>
<evidence type="ECO:0000256" key="2">
    <source>
        <dbReference type="ARBA" id="ARBA00007935"/>
    </source>
</evidence>
<dbReference type="FunFam" id="1.10.3470.10:FF:000001">
    <property type="entry name" value="Vitamin B12 ABC transporter permease BtuC"/>
    <property type="match status" value="1"/>
</dbReference>
<feature type="transmembrane region" description="Helical" evidence="8">
    <location>
        <begin position="122"/>
        <end position="153"/>
    </location>
</feature>
<dbReference type="SUPFAM" id="SSF81345">
    <property type="entry name" value="ABC transporter involved in vitamin B12 uptake, BtuC"/>
    <property type="match status" value="1"/>
</dbReference>
<feature type="transmembrane region" description="Helical" evidence="8">
    <location>
        <begin position="255"/>
        <end position="282"/>
    </location>
</feature>
<dbReference type="EMBL" id="CP054836">
    <property type="protein sequence ID" value="QKV18655.1"/>
    <property type="molecule type" value="Genomic_DNA"/>
</dbReference>
<feature type="transmembrane region" description="Helical" evidence="8">
    <location>
        <begin position="324"/>
        <end position="342"/>
    </location>
</feature>
<protein>
    <submittedName>
        <fullName evidence="9">Iron ABC transporter permease</fullName>
    </submittedName>
</protein>
<keyword evidence="6 8" id="KW-1133">Transmembrane helix</keyword>
<dbReference type="CDD" id="cd06550">
    <property type="entry name" value="TM_ABC_iron-siderophores_like"/>
    <property type="match status" value="1"/>
</dbReference>
<proteinExistence type="inferred from homology"/>
<dbReference type="GO" id="GO:0005886">
    <property type="term" value="C:plasma membrane"/>
    <property type="evidence" value="ECO:0007669"/>
    <property type="project" value="UniProtKB-SubCell"/>
</dbReference>
<evidence type="ECO:0000256" key="8">
    <source>
        <dbReference type="SAM" id="Phobius"/>
    </source>
</evidence>
<feature type="transmembrane region" description="Helical" evidence="8">
    <location>
        <begin position="165"/>
        <end position="187"/>
    </location>
</feature>
<evidence type="ECO:0000313" key="9">
    <source>
        <dbReference type="EMBL" id="QKV18655.1"/>
    </source>
</evidence>
<dbReference type="GO" id="GO:0033214">
    <property type="term" value="P:siderophore-iron import into cell"/>
    <property type="evidence" value="ECO:0007669"/>
    <property type="project" value="TreeGrafter"/>
</dbReference>
<dbReference type="InterPro" id="IPR037294">
    <property type="entry name" value="ABC_BtuC-like"/>
</dbReference>
<dbReference type="InterPro" id="IPR000522">
    <property type="entry name" value="ABC_transptr_permease_BtuC"/>
</dbReference>
<keyword evidence="5 8" id="KW-0812">Transmembrane</keyword>
<dbReference type="Pfam" id="PF01032">
    <property type="entry name" value="FecCD"/>
    <property type="match status" value="1"/>
</dbReference>
<organism evidence="9 10">
    <name type="scientific">Oricola thermophila</name>
    <dbReference type="NCBI Taxonomy" id="2742145"/>
    <lineage>
        <taxon>Bacteria</taxon>
        <taxon>Pseudomonadati</taxon>
        <taxon>Pseudomonadota</taxon>
        <taxon>Alphaproteobacteria</taxon>
        <taxon>Hyphomicrobiales</taxon>
        <taxon>Ahrensiaceae</taxon>
        <taxon>Oricola</taxon>
    </lineage>
</organism>
<feature type="transmembrane region" description="Helical" evidence="8">
    <location>
        <begin position="81"/>
        <end position="102"/>
    </location>
</feature>
<accession>A0A6N1VG83</accession>
<dbReference type="PANTHER" id="PTHR30472">
    <property type="entry name" value="FERRIC ENTEROBACTIN TRANSPORT SYSTEM PERMEASE PROTEIN"/>
    <property type="match status" value="1"/>
</dbReference>
<evidence type="ECO:0000256" key="5">
    <source>
        <dbReference type="ARBA" id="ARBA00022692"/>
    </source>
</evidence>
<dbReference type="KEGG" id="orm:HTY61_09450"/>
<keyword evidence="7 8" id="KW-0472">Membrane</keyword>